<dbReference type="RefSeq" id="WP_205259160.1">
    <property type="nucleotide sequence ID" value="NZ_JAERWK010000004.1"/>
</dbReference>
<evidence type="ECO:0000313" key="1">
    <source>
        <dbReference type="EMBL" id="MBM9466191.1"/>
    </source>
</evidence>
<comment type="caution">
    <text evidence="1">The sequence shown here is derived from an EMBL/GenBank/DDBJ whole genome shotgun (WGS) entry which is preliminary data.</text>
</comment>
<name>A0A938YAT7_9ACTN</name>
<evidence type="ECO:0000313" key="2">
    <source>
        <dbReference type="Proteomes" id="UP000663792"/>
    </source>
</evidence>
<keyword evidence="2" id="KW-1185">Reference proteome</keyword>
<reference evidence="1" key="1">
    <citation type="submission" date="2021-01" db="EMBL/GenBank/DDBJ databases">
        <title>YIM 132084 draft genome.</title>
        <authorList>
            <person name="An D."/>
        </authorList>
    </citation>
    <scope>NUCLEOTIDE SEQUENCE</scope>
    <source>
        <strain evidence="1">YIM 132084</strain>
    </source>
</reference>
<accession>A0A938YAT7</accession>
<dbReference type="EMBL" id="JAERWK010000004">
    <property type="protein sequence ID" value="MBM9466191.1"/>
    <property type="molecule type" value="Genomic_DNA"/>
</dbReference>
<organism evidence="1 2">
    <name type="scientific">Nakamurella leprariae</name>
    <dbReference type="NCBI Taxonomy" id="2803911"/>
    <lineage>
        <taxon>Bacteria</taxon>
        <taxon>Bacillati</taxon>
        <taxon>Actinomycetota</taxon>
        <taxon>Actinomycetes</taxon>
        <taxon>Nakamurellales</taxon>
        <taxon>Nakamurellaceae</taxon>
        <taxon>Nakamurella</taxon>
    </lineage>
</organism>
<gene>
    <name evidence="1" type="ORF">JL106_02705</name>
</gene>
<proteinExistence type="predicted"/>
<protein>
    <submittedName>
        <fullName evidence="1">Uncharacterized protein</fullName>
    </submittedName>
</protein>
<dbReference type="Proteomes" id="UP000663792">
    <property type="component" value="Unassembled WGS sequence"/>
</dbReference>
<sequence>MDVQLPGLPRSIRPVGTGVDIQLDVPPWHRRPLHTTPRIVDGVELGTWELVWSSRTVHVGEDGEVADAVGPAPVGPQAARGRWQHVPDSGFPWLDAHWLEGPPIQPPPWSAGWVRGGPRRRIWDRPVLVIGRDPATGISRPFIDVGSGSPGCRGADGEDFWLVVDREVDRTPSRLRSELIRVAGSTGTWSVLADLSTIDLGGHGWPLGSRPVDAASYERAALEEFGSAAQYWRSEGKHRPLVDDLTDVRAELLGTWPDTVVRLSFALGRTPGRRYVHAREVWGERGEPALGEYDLLFLHERLSTGMTDVREGSDGELLV</sequence>
<dbReference type="AlphaFoldDB" id="A0A938YAT7"/>